<protein>
    <recommendedName>
        <fullName evidence="2">Serine/threonine-protein phosphatase</fullName>
        <ecNumber evidence="2">3.1.3.16</ecNumber>
    </recommendedName>
</protein>
<sequence>MKKRILDLMALKIPDKLNRSTIKGSTILSSQISQQQPQHLESLKTQFQTLAPIKENVTYETPKNVPIKKETVKFVQLSPKQEASIMNVDVHLIPDGGQITERIYDCCAYLIYCPLHDQLAVSYQLECDVVWLPFIPLPSNRSWNEGALYGSFLVLSGGVSDQFIELRDNMPYMEAFLVEVFRFQMPQTNEFVNRLVYYVRLNPNANNNNNFKCCQETDRLKWLKLEFINSGLVDNAWGPELVHFSKWIGLQTPQRIHSYSLTEAYRFVPHNPPHNIDEMMLQRANITHKDVERLYYDFIDHCFPSFSMTFCSFQYYMLKYDFERDHIRIRRLFKAFNINRNGYISFSELLLGLAAIEPNSVHGEARMKFVFRYYDHRNKGFLFEEDFRRMIRDLNPNDNETEIDRKVIEGASKFRLEVVGDKFGISYDEFYRLVTISDGFRGTSSLCRAKKEIFSLITRVNANRLLKQTQNDNGETNKLGTIVEKKFHKGTCQRCKELEWIILPNMLKQTYAKVTFDMKILKGLHVNKKRPIDHYLLEEHPAARLMAAIHQFAPNKGLMSNPNGILAKDIPRLMLMFQPVYDEMMRLLNTTEGKCVTVSSPCYIIGDIHGNLEDLLTLERTVWRSLPMCPNLLFLGDYVDRGKWSTECALYVFALKVLYPHRVTLLRGNHEIRDIQRKYSFYNECTNKFKSSGEKIWDMFNKVFDRLPIVGILDNTVYAAHGGIPHESTIEDIARLPLDIASPERCELVWEIVWSDPVHNNVFQQVCELLDENPNQTGGFVKNTKRGAAWFFNAEVCGFWFHFGDKCVTVFSCSHYCGNQNECAVLFANQELIRPIRIDTHNNAPATDDH</sequence>
<dbReference type="PANTHER" id="PTHR11668:SF496">
    <property type="entry name" value="SERINE_THREONINE-PROTEIN PHOSPHATASE"/>
    <property type="match status" value="1"/>
</dbReference>
<dbReference type="InterPro" id="IPR029052">
    <property type="entry name" value="Metallo-depent_PP-like"/>
</dbReference>
<feature type="domain" description="EF-hand" evidence="3">
    <location>
        <begin position="362"/>
        <end position="397"/>
    </location>
</feature>
<dbReference type="EMBL" id="JAPWDV010000001">
    <property type="protein sequence ID" value="KAJ6225804.1"/>
    <property type="molecule type" value="Genomic_DNA"/>
</dbReference>
<reference evidence="4" key="1">
    <citation type="submission" date="2022-12" db="EMBL/GenBank/DDBJ databases">
        <title>Genome assemblies of Blomia tropicalis.</title>
        <authorList>
            <person name="Cui Y."/>
        </authorList>
    </citation>
    <scope>NUCLEOTIDE SEQUENCE</scope>
    <source>
        <tissue evidence="4">Adult mites</tissue>
    </source>
</reference>
<name>A0A9Q0RTF3_BLOTA</name>
<dbReference type="Gene3D" id="1.10.238.10">
    <property type="entry name" value="EF-hand"/>
    <property type="match status" value="1"/>
</dbReference>
<keyword evidence="5" id="KW-1185">Reference proteome</keyword>
<dbReference type="GO" id="GO:0005737">
    <property type="term" value="C:cytoplasm"/>
    <property type="evidence" value="ECO:0007669"/>
    <property type="project" value="TreeGrafter"/>
</dbReference>
<dbReference type="SUPFAM" id="SSF56300">
    <property type="entry name" value="Metallo-dependent phosphatases"/>
    <property type="match status" value="1"/>
</dbReference>
<dbReference type="AlphaFoldDB" id="A0A9Q0RTF3"/>
<dbReference type="InterPro" id="IPR002048">
    <property type="entry name" value="EF_hand_dom"/>
</dbReference>
<dbReference type="SUPFAM" id="SSF47473">
    <property type="entry name" value="EF-hand"/>
    <property type="match status" value="1"/>
</dbReference>
<dbReference type="SMART" id="SM00156">
    <property type="entry name" value="PP2Ac"/>
    <property type="match status" value="1"/>
</dbReference>
<comment type="similarity">
    <text evidence="1 2">Belongs to the PPP phosphatase family.</text>
</comment>
<dbReference type="EC" id="3.1.3.16" evidence="2"/>
<evidence type="ECO:0000313" key="4">
    <source>
        <dbReference type="EMBL" id="KAJ6225804.1"/>
    </source>
</evidence>
<dbReference type="InterPro" id="IPR011992">
    <property type="entry name" value="EF-hand-dom_pair"/>
</dbReference>
<organism evidence="4 5">
    <name type="scientific">Blomia tropicalis</name>
    <name type="common">Mite</name>
    <dbReference type="NCBI Taxonomy" id="40697"/>
    <lineage>
        <taxon>Eukaryota</taxon>
        <taxon>Metazoa</taxon>
        <taxon>Ecdysozoa</taxon>
        <taxon>Arthropoda</taxon>
        <taxon>Chelicerata</taxon>
        <taxon>Arachnida</taxon>
        <taxon>Acari</taxon>
        <taxon>Acariformes</taxon>
        <taxon>Sarcoptiformes</taxon>
        <taxon>Astigmata</taxon>
        <taxon>Glycyphagoidea</taxon>
        <taxon>Echimyopodidae</taxon>
        <taxon>Blomia</taxon>
    </lineage>
</organism>
<keyword evidence="2" id="KW-0378">Hydrolase</keyword>
<comment type="caution">
    <text evidence="4">The sequence shown here is derived from an EMBL/GenBank/DDBJ whole genome shotgun (WGS) entry which is preliminary data.</text>
</comment>
<feature type="domain" description="EF-hand" evidence="3">
    <location>
        <begin position="324"/>
        <end position="359"/>
    </location>
</feature>
<evidence type="ECO:0000256" key="1">
    <source>
        <dbReference type="ARBA" id="ARBA00008294"/>
    </source>
</evidence>
<dbReference type="PANTHER" id="PTHR11668">
    <property type="entry name" value="SERINE/THREONINE PROTEIN PHOSPHATASE"/>
    <property type="match status" value="1"/>
</dbReference>
<comment type="catalytic activity">
    <reaction evidence="2">
        <text>O-phospho-L-threonyl-[protein] + H2O = L-threonyl-[protein] + phosphate</text>
        <dbReference type="Rhea" id="RHEA:47004"/>
        <dbReference type="Rhea" id="RHEA-COMP:11060"/>
        <dbReference type="Rhea" id="RHEA-COMP:11605"/>
        <dbReference type="ChEBI" id="CHEBI:15377"/>
        <dbReference type="ChEBI" id="CHEBI:30013"/>
        <dbReference type="ChEBI" id="CHEBI:43474"/>
        <dbReference type="ChEBI" id="CHEBI:61977"/>
        <dbReference type="EC" id="3.1.3.16"/>
    </reaction>
</comment>
<dbReference type="InterPro" id="IPR006186">
    <property type="entry name" value="Ser/Thr-sp_prot-phosphatase"/>
</dbReference>
<evidence type="ECO:0000313" key="5">
    <source>
        <dbReference type="Proteomes" id="UP001142055"/>
    </source>
</evidence>
<evidence type="ECO:0000259" key="3">
    <source>
        <dbReference type="PROSITE" id="PS50222"/>
    </source>
</evidence>
<evidence type="ECO:0000256" key="2">
    <source>
        <dbReference type="RuleBase" id="RU004273"/>
    </source>
</evidence>
<dbReference type="PRINTS" id="PR00114">
    <property type="entry name" value="STPHPHTASE"/>
</dbReference>
<dbReference type="GO" id="GO:0005509">
    <property type="term" value="F:calcium ion binding"/>
    <property type="evidence" value="ECO:0007669"/>
    <property type="project" value="InterPro"/>
</dbReference>
<proteinExistence type="inferred from homology"/>
<dbReference type="GO" id="GO:0005634">
    <property type="term" value="C:nucleus"/>
    <property type="evidence" value="ECO:0007669"/>
    <property type="project" value="TreeGrafter"/>
</dbReference>
<dbReference type="GO" id="GO:0004722">
    <property type="term" value="F:protein serine/threonine phosphatase activity"/>
    <property type="evidence" value="ECO:0007669"/>
    <property type="project" value="UniProtKB-EC"/>
</dbReference>
<dbReference type="Gene3D" id="3.60.21.10">
    <property type="match status" value="1"/>
</dbReference>
<dbReference type="InterPro" id="IPR004843">
    <property type="entry name" value="Calcineurin-like_PHP"/>
</dbReference>
<dbReference type="Proteomes" id="UP001142055">
    <property type="component" value="Chromosome 1"/>
</dbReference>
<accession>A0A9Q0RTF3</accession>
<dbReference type="PROSITE" id="PS00125">
    <property type="entry name" value="SER_THR_PHOSPHATASE"/>
    <property type="match status" value="1"/>
</dbReference>
<gene>
    <name evidence="4" type="ORF">RDWZM_004349</name>
</gene>
<dbReference type="PROSITE" id="PS50222">
    <property type="entry name" value="EF_HAND_2"/>
    <property type="match status" value="2"/>
</dbReference>
<dbReference type="Pfam" id="PF00149">
    <property type="entry name" value="Metallophos"/>
    <property type="match status" value="1"/>
</dbReference>
<dbReference type="InterPro" id="IPR050341">
    <property type="entry name" value="PP1_catalytic_subunit"/>
</dbReference>